<protein>
    <submittedName>
        <fullName evidence="2">Uncharacterized protein</fullName>
    </submittedName>
</protein>
<dbReference type="Proteomes" id="UP000559027">
    <property type="component" value="Unassembled WGS sequence"/>
</dbReference>
<evidence type="ECO:0000256" key="1">
    <source>
        <dbReference type="SAM" id="MobiDB-lite"/>
    </source>
</evidence>
<feature type="region of interest" description="Disordered" evidence="1">
    <location>
        <begin position="147"/>
        <end position="209"/>
    </location>
</feature>
<feature type="region of interest" description="Disordered" evidence="1">
    <location>
        <begin position="260"/>
        <end position="303"/>
    </location>
</feature>
<reference evidence="2 3" key="1">
    <citation type="journal article" date="2020" name="ISME J.">
        <title>Uncovering the hidden diversity of litter-decomposition mechanisms in mushroom-forming fungi.</title>
        <authorList>
            <person name="Floudas D."/>
            <person name="Bentzer J."/>
            <person name="Ahren D."/>
            <person name="Johansson T."/>
            <person name="Persson P."/>
            <person name="Tunlid A."/>
        </authorList>
    </citation>
    <scope>NUCLEOTIDE SEQUENCE [LARGE SCALE GENOMIC DNA]</scope>
    <source>
        <strain evidence="2 3">CBS 146.42</strain>
    </source>
</reference>
<dbReference type="OrthoDB" id="3437960at2759"/>
<organism evidence="2 3">
    <name type="scientific">Leucocoprinus leucothites</name>
    <dbReference type="NCBI Taxonomy" id="201217"/>
    <lineage>
        <taxon>Eukaryota</taxon>
        <taxon>Fungi</taxon>
        <taxon>Dikarya</taxon>
        <taxon>Basidiomycota</taxon>
        <taxon>Agaricomycotina</taxon>
        <taxon>Agaricomycetes</taxon>
        <taxon>Agaricomycetidae</taxon>
        <taxon>Agaricales</taxon>
        <taxon>Agaricineae</taxon>
        <taxon>Agaricaceae</taxon>
        <taxon>Leucocoprinus</taxon>
    </lineage>
</organism>
<proteinExistence type="predicted"/>
<feature type="compositionally biased region" description="Low complexity" evidence="1">
    <location>
        <begin position="35"/>
        <end position="49"/>
    </location>
</feature>
<dbReference type="EMBL" id="JAACJO010000004">
    <property type="protein sequence ID" value="KAF5359801.1"/>
    <property type="molecule type" value="Genomic_DNA"/>
</dbReference>
<evidence type="ECO:0000313" key="2">
    <source>
        <dbReference type="EMBL" id="KAF5359801.1"/>
    </source>
</evidence>
<evidence type="ECO:0000313" key="3">
    <source>
        <dbReference type="Proteomes" id="UP000559027"/>
    </source>
</evidence>
<feature type="compositionally biased region" description="Polar residues" evidence="1">
    <location>
        <begin position="268"/>
        <end position="280"/>
    </location>
</feature>
<keyword evidence="3" id="KW-1185">Reference proteome</keyword>
<name>A0A8H5G7M7_9AGAR</name>
<feature type="compositionally biased region" description="Polar residues" evidence="1">
    <location>
        <begin position="147"/>
        <end position="174"/>
    </location>
</feature>
<accession>A0A8H5G7M7</accession>
<comment type="caution">
    <text evidence="2">The sequence shown here is derived from an EMBL/GenBank/DDBJ whole genome shotgun (WGS) entry which is preliminary data.</text>
</comment>
<sequence length="344" mass="37201">MAYEPDLRRLGHHTQQYSGWYSSTTQHPGLHVPDSVPSHGSSPQSSNGSLLGTPYQTSGNIAEIGDVPYGSSRFHHDGSPMSLSTPTNPVNGLGLVLSEPRKSSPLGGIYGAGSNGLAISVDFQQEGQNHHDVTHWDDTNMGYQTGAGSSYDSYNQTPTRSQSQYHTRSYSDNGSAEILPSSTTHFSSGGGSFGSHRNIPAPINRSNSLPPLMPVSYYPPSTLAQQWNNSQNNYAPVSANYQNAGIPSADEDSFKQWLSPPQTHEELNSSPSPTNNQSESAGAPLFQARVGSDRTRAISRSRRTNPDKKLFACDIPGCGATITSKHNFKSMPQELSLWNQTPYM</sequence>
<dbReference type="AlphaFoldDB" id="A0A8H5G7M7"/>
<gene>
    <name evidence="2" type="ORF">D9756_003342</name>
</gene>
<feature type="region of interest" description="Disordered" evidence="1">
    <location>
        <begin position="19"/>
        <end position="85"/>
    </location>
</feature>